<comment type="caution">
    <text evidence="2">The sequence shown here is derived from an EMBL/GenBank/DDBJ whole genome shotgun (WGS) entry which is preliminary data.</text>
</comment>
<dbReference type="RefSeq" id="WP_129730607.1">
    <property type="nucleotide sequence ID" value="NZ_JBHMAF010000002.1"/>
</dbReference>
<dbReference type="Pfam" id="PF12146">
    <property type="entry name" value="Hydrolase_4"/>
    <property type="match status" value="1"/>
</dbReference>
<feature type="domain" description="Serine aminopeptidase S33" evidence="1">
    <location>
        <begin position="8"/>
        <end position="241"/>
    </location>
</feature>
<evidence type="ECO:0000313" key="2">
    <source>
        <dbReference type="EMBL" id="MFB9756966.1"/>
    </source>
</evidence>
<reference evidence="2 3" key="1">
    <citation type="submission" date="2024-09" db="EMBL/GenBank/DDBJ databases">
        <authorList>
            <person name="Sun Q."/>
            <person name="Mori K."/>
        </authorList>
    </citation>
    <scope>NUCLEOTIDE SEQUENCE [LARGE SCALE GENOMIC DNA]</scope>
    <source>
        <strain evidence="2 3">JCM 11201</strain>
    </source>
</reference>
<dbReference type="PANTHER" id="PTHR11614">
    <property type="entry name" value="PHOSPHOLIPASE-RELATED"/>
    <property type="match status" value="1"/>
</dbReference>
<dbReference type="SUPFAM" id="SSF53474">
    <property type="entry name" value="alpha/beta-Hydrolases"/>
    <property type="match status" value="1"/>
</dbReference>
<keyword evidence="2" id="KW-0378">Hydrolase</keyword>
<evidence type="ECO:0000313" key="3">
    <source>
        <dbReference type="Proteomes" id="UP001589609"/>
    </source>
</evidence>
<gene>
    <name evidence="2" type="ORF">ACFFMS_00130</name>
</gene>
<proteinExistence type="predicted"/>
<dbReference type="EMBL" id="JBHMAF010000002">
    <property type="protein sequence ID" value="MFB9756966.1"/>
    <property type="molecule type" value="Genomic_DNA"/>
</dbReference>
<name>A0ABV5W9Y1_9BACI</name>
<accession>A0ABV5W9Y1</accession>
<evidence type="ECO:0000259" key="1">
    <source>
        <dbReference type="Pfam" id="PF12146"/>
    </source>
</evidence>
<dbReference type="Gene3D" id="3.40.50.1820">
    <property type="entry name" value="alpha/beta hydrolase"/>
    <property type="match status" value="1"/>
</dbReference>
<dbReference type="GO" id="GO:0016787">
    <property type="term" value="F:hydrolase activity"/>
    <property type="evidence" value="ECO:0007669"/>
    <property type="project" value="UniProtKB-KW"/>
</dbReference>
<dbReference type="PRINTS" id="PR00111">
    <property type="entry name" value="ABHYDROLASE"/>
</dbReference>
<keyword evidence="3" id="KW-1185">Reference proteome</keyword>
<dbReference type="InterPro" id="IPR022742">
    <property type="entry name" value="Hydrolase_4"/>
</dbReference>
<sequence>MWKWEAEAAKAVVVIVHGAMEHHGRYTALADMWTAAGYHVVMGDLPGHGTSSRQRGHINSFEEYIHTVRKWIREAGHYHLPIFLLGHSMGGLIIIRLLQEIELRVQGIILSSPCLGVLAEPSMPLKAAAKVLNVLAPKMKFSSRLTAEMATRNRDIRDAMENDSLLLQKVSVRWFIELKKAVSIAHERILNFPDIPLLIMQAYEDKLVDRMQVRKWFNEVDSSDKAYKEWKECYHELFNEYEREQIFTFAKAFTEVHVVKGVK</sequence>
<protein>
    <submittedName>
        <fullName evidence="2">Alpha/beta hydrolase</fullName>
    </submittedName>
</protein>
<dbReference type="InterPro" id="IPR000073">
    <property type="entry name" value="AB_hydrolase_1"/>
</dbReference>
<dbReference type="Proteomes" id="UP001589609">
    <property type="component" value="Unassembled WGS sequence"/>
</dbReference>
<dbReference type="InterPro" id="IPR029058">
    <property type="entry name" value="AB_hydrolase_fold"/>
</dbReference>
<organism evidence="2 3">
    <name type="scientific">Ectobacillus funiculus</name>
    <dbReference type="NCBI Taxonomy" id="137993"/>
    <lineage>
        <taxon>Bacteria</taxon>
        <taxon>Bacillati</taxon>
        <taxon>Bacillota</taxon>
        <taxon>Bacilli</taxon>
        <taxon>Bacillales</taxon>
        <taxon>Bacillaceae</taxon>
        <taxon>Ectobacillus</taxon>
    </lineage>
</organism>
<dbReference type="InterPro" id="IPR051044">
    <property type="entry name" value="MAG_DAG_Lipase"/>
</dbReference>